<dbReference type="GO" id="GO:0006633">
    <property type="term" value="P:fatty acid biosynthetic process"/>
    <property type="evidence" value="ECO:0007669"/>
    <property type="project" value="TreeGrafter"/>
</dbReference>
<organism evidence="3">
    <name type="scientific">marine metagenome</name>
    <dbReference type="NCBI Taxonomy" id="408172"/>
    <lineage>
        <taxon>unclassified sequences</taxon>
        <taxon>metagenomes</taxon>
        <taxon>ecological metagenomes</taxon>
    </lineage>
</organism>
<gene>
    <name evidence="3" type="ORF">METZ01_LOCUS51746</name>
</gene>
<dbReference type="GO" id="GO:0048038">
    <property type="term" value="F:quinone binding"/>
    <property type="evidence" value="ECO:0007669"/>
    <property type="project" value="TreeGrafter"/>
</dbReference>
<keyword evidence="2" id="KW-0560">Oxidoreductase</keyword>
<accession>A0A381S484</accession>
<dbReference type="Pfam" id="PF13561">
    <property type="entry name" value="adh_short_C2"/>
    <property type="match status" value="1"/>
</dbReference>
<dbReference type="InterPro" id="IPR002347">
    <property type="entry name" value="SDR_fam"/>
</dbReference>
<name>A0A381S484_9ZZZZ</name>
<dbReference type="CDD" id="cd05233">
    <property type="entry name" value="SDR_c"/>
    <property type="match status" value="1"/>
</dbReference>
<dbReference type="EMBL" id="UINC01002648">
    <property type="protein sequence ID" value="SUZ98892.1"/>
    <property type="molecule type" value="Genomic_DNA"/>
</dbReference>
<evidence type="ECO:0000256" key="1">
    <source>
        <dbReference type="ARBA" id="ARBA00006484"/>
    </source>
</evidence>
<dbReference type="NCBIfam" id="NF005559">
    <property type="entry name" value="PRK07231.1"/>
    <property type="match status" value="1"/>
</dbReference>
<dbReference type="Gene3D" id="3.40.50.720">
    <property type="entry name" value="NAD(P)-binding Rossmann-like Domain"/>
    <property type="match status" value="1"/>
</dbReference>
<protein>
    <recommendedName>
        <fullName evidence="4">Oxidoreductase</fullName>
    </recommendedName>
</protein>
<dbReference type="PANTHER" id="PTHR42760:SF133">
    <property type="entry name" value="3-OXOACYL-[ACYL-CARRIER-PROTEIN] REDUCTASE"/>
    <property type="match status" value="1"/>
</dbReference>
<dbReference type="SUPFAM" id="SSF51735">
    <property type="entry name" value="NAD(P)-binding Rossmann-fold domains"/>
    <property type="match status" value="1"/>
</dbReference>
<dbReference type="PANTHER" id="PTHR42760">
    <property type="entry name" value="SHORT-CHAIN DEHYDROGENASES/REDUCTASES FAMILY MEMBER"/>
    <property type="match status" value="1"/>
</dbReference>
<sequence>MNINNQFRLDGKVAVVTGGGRGIGRGIALAFAECGADVAVIARRQEDLDRVVEEIESKGQNGLAIPADVMDFNSIPKALDKVCKEMGHLDIMVNNAGGNLDRKMYSLPEISIEKFDEQLTLNMKTKWWGSQQAAKRMIEGGRIINIISVAAHRASPGFGVYSAANLGMISMTRTFAVELANKKITVNCISPGVILTDMLKETLNLTDKQAHLTFDKTIPLGRIGKPEDCATAAVFFASPEAEWISGQYIDISGGPEGFTLNT</sequence>
<dbReference type="GO" id="GO:0016616">
    <property type="term" value="F:oxidoreductase activity, acting on the CH-OH group of donors, NAD or NADP as acceptor"/>
    <property type="evidence" value="ECO:0007669"/>
    <property type="project" value="TreeGrafter"/>
</dbReference>
<evidence type="ECO:0008006" key="4">
    <source>
        <dbReference type="Google" id="ProtNLM"/>
    </source>
</evidence>
<reference evidence="3" key="1">
    <citation type="submission" date="2018-05" db="EMBL/GenBank/DDBJ databases">
        <authorList>
            <person name="Lanie J.A."/>
            <person name="Ng W.-L."/>
            <person name="Kazmierczak K.M."/>
            <person name="Andrzejewski T.M."/>
            <person name="Davidsen T.M."/>
            <person name="Wayne K.J."/>
            <person name="Tettelin H."/>
            <person name="Glass J.I."/>
            <person name="Rusch D."/>
            <person name="Podicherti R."/>
            <person name="Tsui H.-C.T."/>
            <person name="Winkler M.E."/>
        </authorList>
    </citation>
    <scope>NUCLEOTIDE SEQUENCE</scope>
</reference>
<dbReference type="PRINTS" id="PR00081">
    <property type="entry name" value="GDHRDH"/>
</dbReference>
<dbReference type="InterPro" id="IPR036291">
    <property type="entry name" value="NAD(P)-bd_dom_sf"/>
</dbReference>
<proteinExistence type="inferred from homology"/>
<evidence type="ECO:0000256" key="2">
    <source>
        <dbReference type="ARBA" id="ARBA00023002"/>
    </source>
</evidence>
<evidence type="ECO:0000313" key="3">
    <source>
        <dbReference type="EMBL" id="SUZ98892.1"/>
    </source>
</evidence>
<dbReference type="FunFam" id="3.40.50.720:FF:000084">
    <property type="entry name" value="Short-chain dehydrogenase reductase"/>
    <property type="match status" value="1"/>
</dbReference>
<dbReference type="AlphaFoldDB" id="A0A381S484"/>
<dbReference type="PRINTS" id="PR00080">
    <property type="entry name" value="SDRFAMILY"/>
</dbReference>
<comment type="similarity">
    <text evidence="1">Belongs to the short-chain dehydrogenases/reductases (SDR) family.</text>
</comment>